<keyword evidence="3" id="KW-1185">Reference proteome</keyword>
<keyword evidence="1" id="KW-0812">Transmembrane</keyword>
<proteinExistence type="predicted"/>
<keyword evidence="1" id="KW-1133">Transmembrane helix</keyword>
<feature type="transmembrane region" description="Helical" evidence="1">
    <location>
        <begin position="57"/>
        <end position="75"/>
    </location>
</feature>
<dbReference type="Proteomes" id="UP000548582">
    <property type="component" value="Unassembled WGS sequence"/>
</dbReference>
<dbReference type="RefSeq" id="WP_170052683.1">
    <property type="nucleotide sequence ID" value="NZ_JABBKX010000001.1"/>
</dbReference>
<dbReference type="EMBL" id="JABBKX010000001">
    <property type="protein sequence ID" value="NMJ40440.1"/>
    <property type="molecule type" value="Genomic_DNA"/>
</dbReference>
<accession>A0A848EAD9</accession>
<keyword evidence="1" id="KW-0472">Membrane</keyword>
<feature type="transmembrane region" description="Helical" evidence="1">
    <location>
        <begin position="119"/>
        <end position="142"/>
    </location>
</feature>
<feature type="transmembrane region" description="Helical" evidence="1">
    <location>
        <begin position="95"/>
        <end position="112"/>
    </location>
</feature>
<comment type="caution">
    <text evidence="2">The sequence shown here is derived from an EMBL/GenBank/DDBJ whole genome shotgun (WGS) entry which is preliminary data.</text>
</comment>
<evidence type="ECO:0000256" key="1">
    <source>
        <dbReference type="SAM" id="Phobius"/>
    </source>
</evidence>
<sequence>MRLALLAVAVLGLFWLVPDGALYGGALAAQEAQRMPAVLGGIALALLLGGPGDLPRLAGWACAGAAAAVLLRAGLGVPGDNGWIPGEAMSRPERLLEVAWWLVVAGLAWRGLPRRRAGPVLAAAVATTRIGAYAQAFVPLAWEDTVDAALVLGTGVLAGFVAGLVMVMLAGWVLSIVCRMPERWIAPRRVLALVSTAAAIGHMVKG</sequence>
<evidence type="ECO:0000313" key="3">
    <source>
        <dbReference type="Proteomes" id="UP000548582"/>
    </source>
</evidence>
<reference evidence="2 3" key="1">
    <citation type="submission" date="2020-03" db="EMBL/GenBank/DDBJ databases">
        <authorList>
            <person name="Sun Q."/>
        </authorList>
    </citation>
    <scope>NUCLEOTIDE SEQUENCE [LARGE SCALE GENOMIC DNA]</scope>
    <source>
        <strain evidence="2 3">JC162</strain>
    </source>
</reference>
<name>A0A848EAD9_9PROT</name>
<protein>
    <submittedName>
        <fullName evidence="2">Uncharacterized protein</fullName>
    </submittedName>
</protein>
<dbReference type="AlphaFoldDB" id="A0A848EAD9"/>
<feature type="transmembrane region" description="Helical" evidence="1">
    <location>
        <begin position="34"/>
        <end position="50"/>
    </location>
</feature>
<evidence type="ECO:0000313" key="2">
    <source>
        <dbReference type="EMBL" id="NMJ40440.1"/>
    </source>
</evidence>
<organism evidence="2 3">
    <name type="scientific">Neoroseomonas marina</name>
    <dbReference type="NCBI Taxonomy" id="1232220"/>
    <lineage>
        <taxon>Bacteria</taxon>
        <taxon>Pseudomonadati</taxon>
        <taxon>Pseudomonadota</taxon>
        <taxon>Alphaproteobacteria</taxon>
        <taxon>Acetobacterales</taxon>
        <taxon>Acetobacteraceae</taxon>
        <taxon>Neoroseomonas</taxon>
    </lineage>
</organism>
<feature type="transmembrane region" description="Helical" evidence="1">
    <location>
        <begin position="148"/>
        <end position="174"/>
    </location>
</feature>
<gene>
    <name evidence="2" type="ORF">GWK16_04250</name>
</gene>